<dbReference type="NCBIfam" id="TIGR01129">
    <property type="entry name" value="secD"/>
    <property type="match status" value="1"/>
</dbReference>
<comment type="function">
    <text evidence="9">Part of the Sec protein translocase complex. Interacts with the SecYEG preprotein conducting channel. SecDF uses the proton motive force (PMF) to complete protein translocation after the ATP-dependent function of SecA.</text>
</comment>
<keyword evidence="7 9" id="KW-0811">Translocation</keyword>
<feature type="compositionally biased region" description="Basic and acidic residues" evidence="10">
    <location>
        <begin position="610"/>
        <end position="623"/>
    </location>
</feature>
<keyword evidence="3 9" id="KW-1003">Cell membrane</keyword>
<evidence type="ECO:0000259" key="13">
    <source>
        <dbReference type="Pfam" id="PF22599"/>
    </source>
</evidence>
<evidence type="ECO:0000256" key="2">
    <source>
        <dbReference type="ARBA" id="ARBA00022448"/>
    </source>
</evidence>
<dbReference type="PANTHER" id="PTHR30081">
    <property type="entry name" value="PROTEIN-EXPORT MEMBRANE PROTEIN SEC"/>
    <property type="match status" value="1"/>
</dbReference>
<dbReference type="InterPro" id="IPR048634">
    <property type="entry name" value="SecD_SecF_C"/>
</dbReference>
<evidence type="ECO:0000313" key="14">
    <source>
        <dbReference type="EMBL" id="GCE75161.1"/>
    </source>
</evidence>
<feature type="transmembrane region" description="Helical" evidence="9">
    <location>
        <begin position="409"/>
        <end position="431"/>
    </location>
</feature>
<dbReference type="SUPFAM" id="SSF82866">
    <property type="entry name" value="Multidrug efflux transporter AcrB transmembrane domain"/>
    <property type="match status" value="1"/>
</dbReference>
<dbReference type="HAMAP" id="MF_01463_B">
    <property type="entry name" value="SecD_B"/>
    <property type="match status" value="1"/>
</dbReference>
<dbReference type="AlphaFoldDB" id="A0A402DM18"/>
<keyword evidence="2 9" id="KW-0813">Transport</keyword>
<proteinExistence type="inferred from homology"/>
<feature type="region of interest" description="Disordered" evidence="10">
    <location>
        <begin position="134"/>
        <end position="204"/>
    </location>
</feature>
<dbReference type="Pfam" id="PF02355">
    <property type="entry name" value="SecD_SecF_C"/>
    <property type="match status" value="1"/>
</dbReference>
<dbReference type="GO" id="GO:0065002">
    <property type="term" value="P:intracellular protein transmembrane transport"/>
    <property type="evidence" value="ECO:0007669"/>
    <property type="project" value="UniProtKB-UniRule"/>
</dbReference>
<feature type="compositionally biased region" description="Low complexity" evidence="10">
    <location>
        <begin position="139"/>
        <end position="152"/>
    </location>
</feature>
<keyword evidence="15" id="KW-1185">Reference proteome</keyword>
<evidence type="ECO:0000256" key="8">
    <source>
        <dbReference type="ARBA" id="ARBA00023136"/>
    </source>
</evidence>
<organism evidence="14 15">
    <name type="scientific">Cellulomonas biazotea</name>
    <dbReference type="NCBI Taxonomy" id="1709"/>
    <lineage>
        <taxon>Bacteria</taxon>
        <taxon>Bacillati</taxon>
        <taxon>Actinomycetota</taxon>
        <taxon>Actinomycetes</taxon>
        <taxon>Micrococcales</taxon>
        <taxon>Cellulomonadaceae</taxon>
        <taxon>Cellulomonas</taxon>
    </lineage>
</organism>
<evidence type="ECO:0000259" key="12">
    <source>
        <dbReference type="Pfam" id="PF21760"/>
    </source>
</evidence>
<protein>
    <recommendedName>
        <fullName evidence="9">Protein translocase subunit SecD</fullName>
    </recommendedName>
</protein>
<dbReference type="InterPro" id="IPR048631">
    <property type="entry name" value="SecD_1st"/>
</dbReference>
<feature type="compositionally biased region" description="Low complexity" evidence="10">
    <location>
        <begin position="174"/>
        <end position="200"/>
    </location>
</feature>
<dbReference type="InterPro" id="IPR005791">
    <property type="entry name" value="SecD"/>
</dbReference>
<comment type="similarity">
    <text evidence="9">Belongs to the SecD/SecF family. SecD subfamily.</text>
</comment>
<dbReference type="GO" id="GO:0006605">
    <property type="term" value="P:protein targeting"/>
    <property type="evidence" value="ECO:0007669"/>
    <property type="project" value="UniProtKB-UniRule"/>
</dbReference>
<dbReference type="Pfam" id="PF21760">
    <property type="entry name" value="SecD_1st"/>
    <property type="match status" value="1"/>
</dbReference>
<dbReference type="Gene3D" id="3.30.1360.200">
    <property type="match status" value="1"/>
</dbReference>
<feature type="transmembrane region" description="Helical" evidence="9">
    <location>
        <begin position="385"/>
        <end position="402"/>
    </location>
</feature>
<dbReference type="NCBIfam" id="TIGR00916">
    <property type="entry name" value="2A0604s01"/>
    <property type="match status" value="1"/>
</dbReference>
<feature type="transmembrane region" description="Helical" evidence="9">
    <location>
        <begin position="437"/>
        <end position="460"/>
    </location>
</feature>
<feature type="domain" description="Protein export membrane protein SecD/SecF C-terminal" evidence="11">
    <location>
        <begin position="364"/>
        <end position="537"/>
    </location>
</feature>
<keyword evidence="6 9" id="KW-1133">Transmembrane helix</keyword>
<feature type="domain" description="Protein translocase subunit SecDF P1" evidence="12">
    <location>
        <begin position="70"/>
        <end position="126"/>
    </location>
</feature>
<keyword evidence="4 9" id="KW-0812">Transmembrane</keyword>
<evidence type="ECO:0000256" key="3">
    <source>
        <dbReference type="ARBA" id="ARBA00022475"/>
    </source>
</evidence>
<feature type="transmembrane region" description="Helical" evidence="9">
    <location>
        <begin position="488"/>
        <end position="506"/>
    </location>
</feature>
<gene>
    <name evidence="9 14" type="primary">secD</name>
    <name evidence="14" type="ORF">CBZ_02170</name>
</gene>
<feature type="compositionally biased region" description="Low complexity" evidence="10">
    <location>
        <begin position="598"/>
        <end position="608"/>
    </location>
</feature>
<dbReference type="OrthoDB" id="5240379at2"/>
<name>A0A402DM18_9CELL</name>
<dbReference type="Pfam" id="PF22599">
    <property type="entry name" value="SecDF_P1_head"/>
    <property type="match status" value="1"/>
</dbReference>
<feature type="domain" description="SecDF P1 head subdomain" evidence="13">
    <location>
        <begin position="247"/>
        <end position="362"/>
    </location>
</feature>
<dbReference type="GO" id="GO:0043952">
    <property type="term" value="P:protein transport by the Sec complex"/>
    <property type="evidence" value="ECO:0007669"/>
    <property type="project" value="UniProtKB-UniRule"/>
</dbReference>
<feature type="transmembrane region" description="Helical" evidence="9">
    <location>
        <begin position="512"/>
        <end position="531"/>
    </location>
</feature>
<comment type="subunit">
    <text evidence="9">Forms a complex with SecF. Part of the essential Sec protein translocation apparatus which comprises SecA, SecYEG and auxiliary proteins SecDF. Other proteins may also be involved.</text>
</comment>
<dbReference type="RefSeq" id="WP_130779785.1">
    <property type="nucleotide sequence ID" value="NZ_BIMR01000013.1"/>
</dbReference>
<evidence type="ECO:0000259" key="11">
    <source>
        <dbReference type="Pfam" id="PF02355"/>
    </source>
</evidence>
<dbReference type="PANTHER" id="PTHR30081:SF1">
    <property type="entry name" value="PROTEIN TRANSLOCASE SUBUNIT SECD"/>
    <property type="match status" value="1"/>
</dbReference>
<dbReference type="InterPro" id="IPR022813">
    <property type="entry name" value="SecD/SecF_arch_bac"/>
</dbReference>
<feature type="region of interest" description="Disordered" evidence="10">
    <location>
        <begin position="569"/>
        <end position="652"/>
    </location>
</feature>
<evidence type="ECO:0000256" key="10">
    <source>
        <dbReference type="SAM" id="MobiDB-lite"/>
    </source>
</evidence>
<comment type="caution">
    <text evidence="9">Lacks conserved residue(s) required for the propagation of feature annotation.</text>
</comment>
<comment type="subcellular location">
    <subcellularLocation>
        <location evidence="1 9">Cell membrane</location>
        <topology evidence="1 9">Multi-pass membrane protein</topology>
    </subcellularLocation>
</comment>
<evidence type="ECO:0000313" key="15">
    <source>
        <dbReference type="Proteomes" id="UP000289954"/>
    </source>
</evidence>
<dbReference type="GO" id="GO:0015450">
    <property type="term" value="F:protein-transporting ATPase activity"/>
    <property type="evidence" value="ECO:0007669"/>
    <property type="project" value="InterPro"/>
</dbReference>
<dbReference type="InterPro" id="IPR054384">
    <property type="entry name" value="SecDF_P1_head"/>
</dbReference>
<dbReference type="EMBL" id="BIMR01000013">
    <property type="protein sequence ID" value="GCE75161.1"/>
    <property type="molecule type" value="Genomic_DNA"/>
</dbReference>
<dbReference type="GO" id="GO:0005886">
    <property type="term" value="C:plasma membrane"/>
    <property type="evidence" value="ECO:0007669"/>
    <property type="project" value="UniProtKB-SubCell"/>
</dbReference>
<evidence type="ECO:0000256" key="5">
    <source>
        <dbReference type="ARBA" id="ARBA00022927"/>
    </source>
</evidence>
<comment type="caution">
    <text evidence="14">The sequence shown here is derived from an EMBL/GenBank/DDBJ whole genome shotgun (WGS) entry which is preliminary data.</text>
</comment>
<accession>A0A402DM18</accession>
<dbReference type="Proteomes" id="UP000289954">
    <property type="component" value="Unassembled WGS sequence"/>
</dbReference>
<keyword evidence="5 9" id="KW-0653">Protein transport</keyword>
<dbReference type="Gene3D" id="3.30.70.3220">
    <property type="match status" value="1"/>
</dbReference>
<keyword evidence="8 9" id="KW-0472">Membrane</keyword>
<evidence type="ECO:0000256" key="1">
    <source>
        <dbReference type="ARBA" id="ARBA00004651"/>
    </source>
</evidence>
<evidence type="ECO:0000256" key="6">
    <source>
        <dbReference type="ARBA" id="ARBA00022989"/>
    </source>
</evidence>
<evidence type="ECO:0000256" key="9">
    <source>
        <dbReference type="HAMAP-Rule" id="MF_01463"/>
    </source>
</evidence>
<evidence type="ECO:0000256" key="4">
    <source>
        <dbReference type="ARBA" id="ARBA00022692"/>
    </source>
</evidence>
<dbReference type="InterPro" id="IPR055344">
    <property type="entry name" value="SecD_SecF_C_bact"/>
</dbReference>
<reference evidence="14 15" key="1">
    <citation type="submission" date="2019-01" db="EMBL/GenBank/DDBJ databases">
        <title>Draft genome sequence of Cellulomonas takizawaensis strain TKZ-21.</title>
        <authorList>
            <person name="Yamamura H."/>
            <person name="Hayashi T."/>
            <person name="Hamada M."/>
            <person name="Serisawa Y."/>
            <person name="Matsuyama K."/>
            <person name="Nakagawa Y."/>
            <person name="Otoguro M."/>
            <person name="Yanagida F."/>
            <person name="Hayakawa M."/>
        </authorList>
    </citation>
    <scope>NUCLEOTIDE SEQUENCE [LARGE SCALE GENOMIC DNA]</scope>
    <source>
        <strain evidence="14 15">NBRC12680</strain>
    </source>
</reference>
<dbReference type="Gene3D" id="1.20.1640.10">
    <property type="entry name" value="Multidrug efflux transporter AcrB transmembrane domain"/>
    <property type="match status" value="1"/>
</dbReference>
<evidence type="ECO:0000256" key="7">
    <source>
        <dbReference type="ARBA" id="ARBA00023010"/>
    </source>
</evidence>
<sequence>MAPPTRRHRPARTLLWLGLLIVALFGTLFAGTQNSTATWTPNLALDLEGGTQIILRPVAEDTGDITSETISQAIQVIRQRVDSSGVAEAEITSQGSNNIVVALPGTPSEETLELVRTSAQMEFRPVLVAGAPTPVGDGAAAPEPTATAQATEGVDDTATDGAAADEAATEETAPDAAAAPEPTPSASAPASDTPTKAAPDSPSDAAYYITPAVQAQFDALDCTDPVNQTGGAPGDPEKAFVTCDPDGTTKYILGPVEIEGQEISSANAGLRQTSSGAFTGERVVNLEFTSKGTDQFTAVTTRLQGLSEPQNRFAVVLDGLVISAPGLDPGTIISNGKAEISGDFTQESSITLANQLNFGSLPLSFTVQSEEQISATLGSEQLEKGLIAGLIGLVLVVIYSMFQYRALGLLTVASLVVAAVITYGVITLLSWTQGYRLSLPGVAGLIVAIGITADSFIVYFERIRDELREGRTLQQAVERGWERARRTILASDAVNFIAAVVLYVLAVGGVRGFAFTLGLTTLIDVVVVFLFTHPMMSIIARTKFFGGGHPLSGLDPHRLGVDVPRYAGRGRVVSPSTTEKSAKADAERVPVGVGSGTGSSAPAASGTTIAERRAAARAAREADAPPPEPSGPAADTSTSSEPGTGRTEGNEH</sequence>